<evidence type="ECO:0000256" key="6">
    <source>
        <dbReference type="ARBA" id="ARBA00022741"/>
    </source>
</evidence>
<feature type="transmembrane region" description="Helical" evidence="10">
    <location>
        <begin position="250"/>
        <end position="268"/>
    </location>
</feature>
<reference evidence="14" key="1">
    <citation type="submission" date="2016-10" db="EMBL/GenBank/DDBJ databases">
        <authorList>
            <person name="Varghese N."/>
            <person name="Submissions S."/>
        </authorList>
    </citation>
    <scope>NUCLEOTIDE SEQUENCE [LARGE SCALE GENOMIC DNA]</scope>
    <source>
        <strain evidence="14">CGMCC 1.1761</strain>
    </source>
</reference>
<dbReference type="InterPro" id="IPR003439">
    <property type="entry name" value="ABC_transporter-like_ATP-bd"/>
</dbReference>
<feature type="domain" description="ABC transporter" evidence="11">
    <location>
        <begin position="334"/>
        <end position="568"/>
    </location>
</feature>
<keyword evidence="5 10" id="KW-0812">Transmembrane</keyword>
<feature type="transmembrane region" description="Helical" evidence="10">
    <location>
        <begin position="148"/>
        <end position="177"/>
    </location>
</feature>
<evidence type="ECO:0000256" key="5">
    <source>
        <dbReference type="ARBA" id="ARBA00022692"/>
    </source>
</evidence>
<evidence type="ECO:0000313" key="14">
    <source>
        <dbReference type="Proteomes" id="UP000198889"/>
    </source>
</evidence>
<accession>A0A1G4SDP7</accession>
<evidence type="ECO:0000259" key="11">
    <source>
        <dbReference type="PROSITE" id="PS50893"/>
    </source>
</evidence>
<dbReference type="GO" id="GO:0030256">
    <property type="term" value="C:type I protein secretion system complex"/>
    <property type="evidence" value="ECO:0007669"/>
    <property type="project" value="InterPro"/>
</dbReference>
<dbReference type="PROSITE" id="PS51257">
    <property type="entry name" value="PROKAR_LIPOPROTEIN"/>
    <property type="match status" value="1"/>
</dbReference>
<dbReference type="GO" id="GO:0140359">
    <property type="term" value="F:ABC-type transporter activity"/>
    <property type="evidence" value="ECO:0007669"/>
    <property type="project" value="InterPro"/>
</dbReference>
<comment type="similarity">
    <text evidence="2">Belongs to the ABC transporter superfamily.</text>
</comment>
<organism evidence="13 14">
    <name type="scientific">Ancylobacter rudongensis</name>
    <dbReference type="NCBI Taxonomy" id="177413"/>
    <lineage>
        <taxon>Bacteria</taxon>
        <taxon>Pseudomonadati</taxon>
        <taxon>Pseudomonadota</taxon>
        <taxon>Alphaproteobacteria</taxon>
        <taxon>Hyphomicrobiales</taxon>
        <taxon>Xanthobacteraceae</taxon>
        <taxon>Ancylobacter</taxon>
    </lineage>
</organism>
<dbReference type="Pfam" id="PF00664">
    <property type="entry name" value="ABC_membrane"/>
    <property type="match status" value="1"/>
</dbReference>
<dbReference type="EMBL" id="FMTP01000003">
    <property type="protein sequence ID" value="SCW67323.1"/>
    <property type="molecule type" value="Genomic_DNA"/>
</dbReference>
<keyword evidence="4" id="KW-1003">Cell membrane</keyword>
<dbReference type="GO" id="GO:0034040">
    <property type="term" value="F:ATPase-coupled lipid transmembrane transporter activity"/>
    <property type="evidence" value="ECO:0007669"/>
    <property type="project" value="TreeGrafter"/>
</dbReference>
<comment type="subcellular location">
    <subcellularLocation>
        <location evidence="1">Cell membrane</location>
        <topology evidence="1">Multi-pass membrane protein</topology>
    </subcellularLocation>
</comment>
<dbReference type="GO" id="GO:0030253">
    <property type="term" value="P:protein secretion by the type I secretion system"/>
    <property type="evidence" value="ECO:0007669"/>
    <property type="project" value="InterPro"/>
</dbReference>
<gene>
    <name evidence="13" type="ORF">SAMN05660859_2138</name>
</gene>
<dbReference type="SMART" id="SM00382">
    <property type="entry name" value="AAA"/>
    <property type="match status" value="1"/>
</dbReference>
<feature type="transmembrane region" description="Helical" evidence="10">
    <location>
        <begin position="58"/>
        <end position="78"/>
    </location>
</feature>
<evidence type="ECO:0000256" key="3">
    <source>
        <dbReference type="ARBA" id="ARBA00022448"/>
    </source>
</evidence>
<protein>
    <submittedName>
        <fullName evidence="13">ATP-binding cassette, subfamily C, PrsD</fullName>
    </submittedName>
</protein>
<evidence type="ECO:0000256" key="7">
    <source>
        <dbReference type="ARBA" id="ARBA00022840"/>
    </source>
</evidence>
<dbReference type="SUPFAM" id="SSF52540">
    <property type="entry name" value="P-loop containing nucleoside triphosphate hydrolases"/>
    <property type="match status" value="1"/>
</dbReference>
<keyword evidence="8 10" id="KW-1133">Transmembrane helix</keyword>
<keyword evidence="14" id="KW-1185">Reference proteome</keyword>
<evidence type="ECO:0000256" key="8">
    <source>
        <dbReference type="ARBA" id="ARBA00022989"/>
    </source>
</evidence>
<evidence type="ECO:0000313" key="13">
    <source>
        <dbReference type="EMBL" id="SCW67323.1"/>
    </source>
</evidence>
<feature type="transmembrane region" description="Helical" evidence="10">
    <location>
        <begin position="23"/>
        <end position="46"/>
    </location>
</feature>
<feature type="domain" description="ABC transmembrane type-1" evidence="12">
    <location>
        <begin position="25"/>
        <end position="303"/>
    </location>
</feature>
<dbReference type="SUPFAM" id="SSF90123">
    <property type="entry name" value="ABC transporter transmembrane region"/>
    <property type="match status" value="1"/>
</dbReference>
<dbReference type="InterPro" id="IPR039421">
    <property type="entry name" value="Type_1_exporter"/>
</dbReference>
<dbReference type="FunFam" id="3.40.50.300:FF:001444">
    <property type="entry name" value="ABC transporter ATP-binding protein"/>
    <property type="match status" value="1"/>
</dbReference>
<proteinExistence type="inferred from homology"/>
<dbReference type="PROSITE" id="PS00211">
    <property type="entry name" value="ABC_TRANSPORTER_1"/>
    <property type="match status" value="1"/>
</dbReference>
<dbReference type="InterPro" id="IPR036640">
    <property type="entry name" value="ABC1_TM_sf"/>
</dbReference>
<dbReference type="NCBIfam" id="TIGR01842">
    <property type="entry name" value="type_I_sec_PrtD"/>
    <property type="match status" value="1"/>
</dbReference>
<dbReference type="PROSITE" id="PS50929">
    <property type="entry name" value="ABC_TM1F"/>
    <property type="match status" value="1"/>
</dbReference>
<dbReference type="Gene3D" id="1.20.1560.10">
    <property type="entry name" value="ABC transporter type 1, transmembrane domain"/>
    <property type="match status" value="1"/>
</dbReference>
<dbReference type="RefSeq" id="WP_091439105.1">
    <property type="nucleotide sequence ID" value="NZ_FMTP01000003.1"/>
</dbReference>
<evidence type="ECO:0000256" key="9">
    <source>
        <dbReference type="ARBA" id="ARBA00023136"/>
    </source>
</evidence>
<evidence type="ECO:0000259" key="12">
    <source>
        <dbReference type="PROSITE" id="PS50929"/>
    </source>
</evidence>
<evidence type="ECO:0000256" key="2">
    <source>
        <dbReference type="ARBA" id="ARBA00005417"/>
    </source>
</evidence>
<keyword evidence="9 10" id="KW-0472">Membrane</keyword>
<dbReference type="InterPro" id="IPR003593">
    <property type="entry name" value="AAA+_ATPase"/>
</dbReference>
<dbReference type="PANTHER" id="PTHR24221:SF248">
    <property type="entry name" value="ABC TRANSPORTER TRANSMEMBRANE REGION"/>
    <property type="match status" value="1"/>
</dbReference>
<dbReference type="InterPro" id="IPR010128">
    <property type="entry name" value="ATPase_T1SS_PrtD-like"/>
</dbReference>
<keyword evidence="6" id="KW-0547">Nucleotide-binding</keyword>
<dbReference type="GO" id="GO:0005524">
    <property type="term" value="F:ATP binding"/>
    <property type="evidence" value="ECO:0007669"/>
    <property type="project" value="UniProtKB-KW"/>
</dbReference>
<dbReference type="Proteomes" id="UP000198889">
    <property type="component" value="Unassembled WGS sequence"/>
</dbReference>
<keyword evidence="7 13" id="KW-0067">ATP-binding</keyword>
<dbReference type="InterPro" id="IPR011527">
    <property type="entry name" value="ABC1_TM_dom"/>
</dbReference>
<dbReference type="GO" id="GO:0005886">
    <property type="term" value="C:plasma membrane"/>
    <property type="evidence" value="ECO:0007669"/>
    <property type="project" value="UniProtKB-SubCell"/>
</dbReference>
<dbReference type="AlphaFoldDB" id="A0A1G4SDP7"/>
<dbReference type="STRING" id="177413.SAMN05660859_2138"/>
<dbReference type="Gene3D" id="3.40.50.300">
    <property type="entry name" value="P-loop containing nucleotide triphosphate hydrolases"/>
    <property type="match status" value="1"/>
</dbReference>
<dbReference type="InterPro" id="IPR017871">
    <property type="entry name" value="ABC_transporter-like_CS"/>
</dbReference>
<name>A0A1G4SDP7_9HYPH</name>
<keyword evidence="3" id="KW-0813">Transport</keyword>
<dbReference type="PANTHER" id="PTHR24221">
    <property type="entry name" value="ATP-BINDING CASSETTE SUB-FAMILY B"/>
    <property type="match status" value="1"/>
</dbReference>
<evidence type="ECO:0000256" key="10">
    <source>
        <dbReference type="SAM" id="Phobius"/>
    </source>
</evidence>
<evidence type="ECO:0000256" key="4">
    <source>
        <dbReference type="ARBA" id="ARBA00022475"/>
    </source>
</evidence>
<sequence length="568" mass="59848">MKAMSGPSSASPVAAAFASCRSVLVGIGALSCVINLLMLTGPFFMLQIYDRVLASRSLPTLVALLVLAVVLYAFQGVLDLLRARVLVGLGMRLDAKLRPLSFDLMSALVLKRGRDGNGQQPVRDLDQIRQFLSGQGPVAIFDLPWMPLYLGVLFLFHPVFGLVGLVGVLVLCAFMLITEFATRAPTRIAARRSSTRNGLAETYCRNVETITAMGLTATMRARWFDAHAAYLGDNQRAVNVAGDLSALSKVFRFLLQSLMLAAGAWLVIEGEASSGAMIASSILSSRALAPVELAISNWRGFIAARQAHARLSALSAEFPPAPQTMPLPAPKARLDVAGLAVAPPGQSKATIAGLSFAVEAGSAVGVIGHSGSGKSTLARGLVGAWPSSKGGVRLDGAAIEQWDRDALGAHIGYLPQDIELFDGTVAENIARFRADAAPAAIIAAAERAGVHELILKLPNGYDTRLGEGGIALSAGERQRVALARALYGEPFLIVLDEPNSNLDADGEAALTRAIMWAREAKRVVVVIAHRPSALAAVDLVLMMGAGQQQAFGPKEQVLGKVLKTPVAA</sequence>
<evidence type="ECO:0000256" key="1">
    <source>
        <dbReference type="ARBA" id="ARBA00004651"/>
    </source>
</evidence>
<dbReference type="Pfam" id="PF00005">
    <property type="entry name" value="ABC_tran"/>
    <property type="match status" value="1"/>
</dbReference>
<dbReference type="GO" id="GO:0016887">
    <property type="term" value="F:ATP hydrolysis activity"/>
    <property type="evidence" value="ECO:0007669"/>
    <property type="project" value="InterPro"/>
</dbReference>
<dbReference type="PROSITE" id="PS50893">
    <property type="entry name" value="ABC_TRANSPORTER_2"/>
    <property type="match status" value="1"/>
</dbReference>
<dbReference type="InterPro" id="IPR027417">
    <property type="entry name" value="P-loop_NTPase"/>
</dbReference>